<name>A0A543CPL5_9ACTN</name>
<dbReference type="Gene3D" id="1.10.10.10">
    <property type="entry name" value="Winged helix-like DNA-binding domain superfamily/Winged helix DNA-binding domain"/>
    <property type="match status" value="1"/>
</dbReference>
<feature type="domain" description="HTH luxR-type" evidence="1">
    <location>
        <begin position="830"/>
        <end position="895"/>
    </location>
</feature>
<protein>
    <submittedName>
        <fullName evidence="2">LuxR family transcriptional regulator</fullName>
    </submittedName>
</protein>
<dbReference type="PANTHER" id="PTHR47691:SF3">
    <property type="entry name" value="HTH-TYPE TRANSCRIPTIONAL REGULATOR RV0890C-RELATED"/>
    <property type="match status" value="1"/>
</dbReference>
<dbReference type="PRINTS" id="PR00038">
    <property type="entry name" value="HTHLUXR"/>
</dbReference>
<dbReference type="RefSeq" id="WP_141957574.1">
    <property type="nucleotide sequence ID" value="NZ_VFOZ01000001.1"/>
</dbReference>
<dbReference type="PROSITE" id="PS50043">
    <property type="entry name" value="HTH_LUXR_2"/>
    <property type="match status" value="1"/>
</dbReference>
<dbReference type="InterPro" id="IPR016032">
    <property type="entry name" value="Sig_transdc_resp-reg_C-effctor"/>
</dbReference>
<dbReference type="SUPFAM" id="SSF46894">
    <property type="entry name" value="C-terminal effector domain of the bipartite response regulators"/>
    <property type="match status" value="1"/>
</dbReference>
<reference evidence="2 3" key="1">
    <citation type="submission" date="2019-06" db="EMBL/GenBank/DDBJ databases">
        <title>Sequencing the genomes of 1000 actinobacteria strains.</title>
        <authorList>
            <person name="Klenk H.-P."/>
        </authorList>
    </citation>
    <scope>NUCLEOTIDE SEQUENCE [LARGE SCALE GENOMIC DNA]</scope>
    <source>
        <strain evidence="2 3">DSM 102200</strain>
    </source>
</reference>
<keyword evidence="3" id="KW-1185">Reference proteome</keyword>
<comment type="caution">
    <text evidence="2">The sequence shown here is derived from an EMBL/GenBank/DDBJ whole genome shotgun (WGS) entry which is preliminary data.</text>
</comment>
<dbReference type="PROSITE" id="PS00622">
    <property type="entry name" value="HTH_LUXR_1"/>
    <property type="match status" value="1"/>
</dbReference>
<gene>
    <name evidence="2" type="ORF">FB559_4698</name>
</gene>
<dbReference type="SMART" id="SM00421">
    <property type="entry name" value="HTH_LUXR"/>
    <property type="match status" value="1"/>
</dbReference>
<dbReference type="SUPFAM" id="SSF52540">
    <property type="entry name" value="P-loop containing nucleoside triphosphate hydrolases"/>
    <property type="match status" value="1"/>
</dbReference>
<sequence>MSSDQAHHNLPAPLTSFIGREAELDAIAGALRDARLVTVVGPGGCGKTRLAAEAARRAAAHRPDGVWWADLTGTADPLVVPELLASAAGVLLATDQGAASSLARQLGDRRMLLCLDNCEHVVAAAAELVVELVRTCPGVTVLATSREPLGVAGEVVWRVPPLSGQDAIALFHERAEHSPASDQARAAVRTACARLDGIPLAIELAAAWSGTLSAQEILQGLDDRFSLLVQGPRGVAARHQTLAASMAWSHDLLEEADRVLFRRLGVFHDGATLEAVRGVCAFGGLDRAAVPAGLRRLVDKSLVVADTQGSTARYRMLETIRAYAVARLDASGEPDQVRDRHLATYLALTEEAAPLLTRDKDAWRAGIGAERENLRAAVEWGLAAEDPEYGRRLAAGLPWLWHLNGRGHEGLALFHRAIARGADDRTELQARLLTGLALIADTTHPVGLEYDASQAALEIATEVGDVSSACLARLLSAVGVFYLDFETAWSLAEAAREQAREIGDGFVADGATALMGIILHMRDEHGDAAALLGAAVEGLVRRADRGVASTAIGFMACSALYTGDVAGARELALDAVRTARPLADHHRVGSAGSVLATVELAAGRLDDARAALGPMIRLVEGAESPPFVPGLGRAMGELLVRSGRPGEAVTWFERETNWLDGDVMTYLAPQTLTGLAAALRATGEPERATAACERALAAARRIGMPRVVADALEQSALLVASADPVRAEGLHHEALALRAGHGLWFSCVDGLEALAALAARSDAYTEAARLLGACDRAREEMGRPRAGADASSRERAGTTAYDDAWAEGRTLGLREAVDYARRARGRRARPSSGWASLTPTEQNVVRLAAEGLSNPDIGARLFMSRSTVKTHLSHVYAKLGVTNRTELASMAGPHLADR</sequence>
<evidence type="ECO:0000313" key="2">
    <source>
        <dbReference type="EMBL" id="TQL99045.1"/>
    </source>
</evidence>
<dbReference type="Proteomes" id="UP000316096">
    <property type="component" value="Unassembled WGS sequence"/>
</dbReference>
<dbReference type="InterPro" id="IPR036388">
    <property type="entry name" value="WH-like_DNA-bd_sf"/>
</dbReference>
<dbReference type="Gene3D" id="3.40.50.300">
    <property type="entry name" value="P-loop containing nucleotide triphosphate hydrolases"/>
    <property type="match status" value="1"/>
</dbReference>
<evidence type="ECO:0000259" key="1">
    <source>
        <dbReference type="PROSITE" id="PS50043"/>
    </source>
</evidence>
<dbReference type="Gene3D" id="1.25.40.10">
    <property type="entry name" value="Tetratricopeptide repeat domain"/>
    <property type="match status" value="2"/>
</dbReference>
<dbReference type="PANTHER" id="PTHR47691">
    <property type="entry name" value="REGULATOR-RELATED"/>
    <property type="match status" value="1"/>
</dbReference>
<dbReference type="GO" id="GO:0003677">
    <property type="term" value="F:DNA binding"/>
    <property type="evidence" value="ECO:0007669"/>
    <property type="project" value="InterPro"/>
</dbReference>
<proteinExistence type="predicted"/>
<dbReference type="InterPro" id="IPR058852">
    <property type="entry name" value="HTH_77"/>
</dbReference>
<evidence type="ECO:0000313" key="3">
    <source>
        <dbReference type="Proteomes" id="UP000316096"/>
    </source>
</evidence>
<dbReference type="CDD" id="cd06170">
    <property type="entry name" value="LuxR_C_like"/>
    <property type="match status" value="1"/>
</dbReference>
<dbReference type="SUPFAM" id="SSF48452">
    <property type="entry name" value="TPR-like"/>
    <property type="match status" value="1"/>
</dbReference>
<dbReference type="InterPro" id="IPR041664">
    <property type="entry name" value="AAA_16"/>
</dbReference>
<dbReference type="EMBL" id="VFOZ01000001">
    <property type="protein sequence ID" value="TQL99045.1"/>
    <property type="molecule type" value="Genomic_DNA"/>
</dbReference>
<organism evidence="2 3">
    <name type="scientific">Actinoallomurus bryophytorum</name>
    <dbReference type="NCBI Taxonomy" id="1490222"/>
    <lineage>
        <taxon>Bacteria</taxon>
        <taxon>Bacillati</taxon>
        <taxon>Actinomycetota</taxon>
        <taxon>Actinomycetes</taxon>
        <taxon>Streptosporangiales</taxon>
        <taxon>Thermomonosporaceae</taxon>
        <taxon>Actinoallomurus</taxon>
    </lineage>
</organism>
<dbReference type="InterPro" id="IPR027417">
    <property type="entry name" value="P-loop_NTPase"/>
</dbReference>
<dbReference type="Pfam" id="PF13191">
    <property type="entry name" value="AAA_16"/>
    <property type="match status" value="1"/>
</dbReference>
<dbReference type="Pfam" id="PF25872">
    <property type="entry name" value="HTH_77"/>
    <property type="match status" value="1"/>
</dbReference>
<dbReference type="AlphaFoldDB" id="A0A543CPL5"/>
<accession>A0A543CPL5</accession>
<dbReference type="InterPro" id="IPR011990">
    <property type="entry name" value="TPR-like_helical_dom_sf"/>
</dbReference>
<dbReference type="OrthoDB" id="9812579at2"/>
<dbReference type="Pfam" id="PF00196">
    <property type="entry name" value="GerE"/>
    <property type="match status" value="1"/>
</dbReference>
<dbReference type="GO" id="GO:0006355">
    <property type="term" value="P:regulation of DNA-templated transcription"/>
    <property type="evidence" value="ECO:0007669"/>
    <property type="project" value="InterPro"/>
</dbReference>
<dbReference type="InterPro" id="IPR000792">
    <property type="entry name" value="Tscrpt_reg_LuxR_C"/>
</dbReference>